<dbReference type="Proteomes" id="UP000541425">
    <property type="component" value="Unassembled WGS sequence"/>
</dbReference>
<accession>A0A7W5UHM6</accession>
<name>A0A7W5UHM6_9BACT</name>
<dbReference type="RefSeq" id="WP_183693348.1">
    <property type="nucleotide sequence ID" value="NZ_JACICA010000001.1"/>
</dbReference>
<gene>
    <name evidence="1" type="ORF">FHS60_000029</name>
</gene>
<protein>
    <submittedName>
        <fullName evidence="1">Uncharacterized protein</fullName>
    </submittedName>
</protein>
<comment type="caution">
    <text evidence="1">The sequence shown here is derived from an EMBL/GenBank/DDBJ whole genome shotgun (WGS) entry which is preliminary data.</text>
</comment>
<evidence type="ECO:0000313" key="2">
    <source>
        <dbReference type="Proteomes" id="UP000541425"/>
    </source>
</evidence>
<dbReference type="EMBL" id="JACICA010000001">
    <property type="protein sequence ID" value="MBB3701587.1"/>
    <property type="molecule type" value="Genomic_DNA"/>
</dbReference>
<dbReference type="AlphaFoldDB" id="A0A7W5UHM6"/>
<organism evidence="1 2">
    <name type="scientific">Alloprevotella rava</name>
    <dbReference type="NCBI Taxonomy" id="671218"/>
    <lineage>
        <taxon>Bacteria</taxon>
        <taxon>Pseudomonadati</taxon>
        <taxon>Bacteroidota</taxon>
        <taxon>Bacteroidia</taxon>
        <taxon>Bacteroidales</taxon>
        <taxon>Prevotellaceae</taxon>
        <taxon>Alloprevotella</taxon>
    </lineage>
</organism>
<sequence length="49" mass="5635">MTDSLPHRTSPREDTLKFLREFARFYQPVALPKKDDTDSTMGSFSTPLC</sequence>
<evidence type="ECO:0000313" key="1">
    <source>
        <dbReference type="EMBL" id="MBB3701587.1"/>
    </source>
</evidence>
<proteinExistence type="predicted"/>
<reference evidence="1 2" key="1">
    <citation type="submission" date="2020-08" db="EMBL/GenBank/DDBJ databases">
        <title>Genomic Encyclopedia of Type Strains, Phase IV (KMG-IV): sequencing the most valuable type-strain genomes for metagenomic binning, comparative biology and taxonomic classification.</title>
        <authorList>
            <person name="Goeker M."/>
        </authorList>
    </citation>
    <scope>NUCLEOTIDE SEQUENCE [LARGE SCALE GENOMIC DNA]</scope>
    <source>
        <strain evidence="1 2">DSM 22548</strain>
    </source>
</reference>